<dbReference type="GO" id="GO:0007602">
    <property type="term" value="P:phototransduction"/>
    <property type="evidence" value="ECO:0007669"/>
    <property type="project" value="UniProtKB-KW"/>
</dbReference>
<dbReference type="GO" id="GO:0009881">
    <property type="term" value="F:photoreceptor activity"/>
    <property type="evidence" value="ECO:0007669"/>
    <property type="project" value="UniProtKB-KW"/>
</dbReference>
<feature type="transmembrane region" description="Helical" evidence="25">
    <location>
        <begin position="1512"/>
        <end position="1532"/>
    </location>
</feature>
<reference evidence="28" key="1">
    <citation type="submission" date="2023-06" db="EMBL/GenBank/DDBJ databases">
        <title>Male Hemibagrus guttatus genome.</title>
        <authorList>
            <person name="Bian C."/>
        </authorList>
    </citation>
    <scope>NUCLEOTIDE SEQUENCE</scope>
    <source>
        <strain evidence="28">Male_cb2023</strain>
        <tissue evidence="28">Muscle</tissue>
    </source>
</reference>
<evidence type="ECO:0000256" key="5">
    <source>
        <dbReference type="ARBA" id="ARBA00022606"/>
    </source>
</evidence>
<dbReference type="SMART" id="SM00534">
    <property type="entry name" value="MUTSac"/>
    <property type="match status" value="1"/>
</dbReference>
<evidence type="ECO:0000256" key="20">
    <source>
        <dbReference type="PIRSR" id="PIRSR600732-1"/>
    </source>
</evidence>
<comment type="PTM">
    <text evidence="24">Contains one covalently linked retinal chromophore.</text>
</comment>
<dbReference type="Gene3D" id="1.10.1420.10">
    <property type="match status" value="1"/>
</dbReference>
<keyword evidence="14 25" id="KW-0472">Membrane</keyword>
<feature type="compositionally biased region" description="Low complexity" evidence="26">
    <location>
        <begin position="1693"/>
        <end position="1708"/>
    </location>
</feature>
<evidence type="ECO:0000256" key="26">
    <source>
        <dbReference type="SAM" id="MobiDB-lite"/>
    </source>
</evidence>
<dbReference type="GO" id="GO:0051026">
    <property type="term" value="P:chiasma assembly"/>
    <property type="evidence" value="ECO:0007669"/>
    <property type="project" value="TreeGrafter"/>
</dbReference>
<dbReference type="InterPro" id="IPR019477">
    <property type="entry name" value="Rhodopsin_N"/>
</dbReference>
<dbReference type="PANTHER" id="PTHR11361">
    <property type="entry name" value="DNA MISMATCH REPAIR PROTEIN MUTS FAMILY MEMBER"/>
    <property type="match status" value="1"/>
</dbReference>
<dbReference type="GO" id="GO:0006298">
    <property type="term" value="P:mismatch repair"/>
    <property type="evidence" value="ECO:0007669"/>
    <property type="project" value="InterPro"/>
</dbReference>
<evidence type="ECO:0000256" key="24">
    <source>
        <dbReference type="PIRSR" id="PIRSR600732-50"/>
    </source>
</evidence>
<comment type="subcellular location">
    <subcellularLocation>
        <location evidence="1 25">Membrane</location>
        <topology evidence="1 25">Multi-pass membrane protein</topology>
    </subcellularLocation>
</comment>
<protein>
    <recommendedName>
        <fullName evidence="25">Rhodopsin</fullName>
    </recommendedName>
</protein>
<feature type="lipid moiety-binding region" description="S-palmitoyl cysteine" evidence="23">
    <location>
        <position position="1682"/>
    </location>
</feature>
<dbReference type="Gene3D" id="3.40.50.300">
    <property type="entry name" value="P-loop containing nucleotide triphosphate hydrolases"/>
    <property type="match status" value="1"/>
</dbReference>
<proteinExistence type="inferred from homology"/>
<dbReference type="GO" id="GO:0007601">
    <property type="term" value="P:visual perception"/>
    <property type="evidence" value="ECO:0007669"/>
    <property type="project" value="UniProtKB-KW"/>
</dbReference>
<dbReference type="PROSITE" id="PS00486">
    <property type="entry name" value="DNA_MISMATCH_REPAIR_2"/>
    <property type="match status" value="1"/>
</dbReference>
<keyword evidence="9 24" id="KW-0681">Retinal protein</keyword>
<evidence type="ECO:0000256" key="18">
    <source>
        <dbReference type="ARBA" id="ARBA00023224"/>
    </source>
</evidence>
<evidence type="ECO:0000256" key="4">
    <source>
        <dbReference type="ARBA" id="ARBA00022553"/>
    </source>
</evidence>
<feature type="region of interest" description="Disordered" evidence="26">
    <location>
        <begin position="1"/>
        <end position="29"/>
    </location>
</feature>
<dbReference type="PANTHER" id="PTHR11361:SF20">
    <property type="entry name" value="MUTS PROTEIN HOMOLOG 5"/>
    <property type="match status" value="1"/>
</dbReference>
<evidence type="ECO:0000256" key="13">
    <source>
        <dbReference type="ARBA" id="ARBA00023125"/>
    </source>
</evidence>
<feature type="region of interest" description="Disordered" evidence="26">
    <location>
        <begin position="1688"/>
        <end position="1708"/>
    </location>
</feature>
<feature type="binding site" evidence="20">
    <location>
        <position position="1560"/>
    </location>
    <ligand>
        <name>Zn(2+)</name>
        <dbReference type="ChEBI" id="CHEBI:29105"/>
    </ligand>
</feature>
<dbReference type="SUPFAM" id="SSF52540">
    <property type="entry name" value="P-loop containing nucleoside triphosphate hydrolases"/>
    <property type="match status" value="1"/>
</dbReference>
<evidence type="ECO:0000256" key="11">
    <source>
        <dbReference type="ARBA" id="ARBA00022991"/>
    </source>
</evidence>
<keyword evidence="6 25" id="KW-0812">Transmembrane</keyword>
<feature type="disulfide bond" evidence="22">
    <location>
        <begin position="1469"/>
        <end position="1546"/>
    </location>
</feature>
<comment type="caution">
    <text evidence="28">The sequence shown here is derived from an EMBL/GenBank/DDBJ whole genome shotgun (WGS) entry which is preliminary data.</text>
</comment>
<keyword evidence="10 25" id="KW-1133">Transmembrane helix</keyword>
<feature type="compositionally biased region" description="Polar residues" evidence="26">
    <location>
        <begin position="1"/>
        <end position="17"/>
    </location>
</feature>
<sequence>EILKSSSQSMAEASNEAQGDVSVSLDGDESEETSEVGLSFYDSKDCTLYVMADTVDNRDLSLLDRIIQELSPCVLITSAKQERSLVRFIRALGSNPDYRPEIVVYPNADFGLEVSKQRLLLAHLPFLPPSITEKDRIPYLSSLISFDSVLMASPIDVTQYCIADVVYMDKDAYSVLQIFKFDLHPSVYKLQSGQKEGLSLYGILNRCRCTFGSRLLRQWFHRPTRDLSVLRRRQEVIRFFTSPHNSELMSTLQSFLRNVKNIPVLLRKMSLSHTKVVDWQNLYKTVYSAVGIRDTVRSLPQTIQLFREISEEFTDDLHYVATLISKVVDFEGSLAENRFTIKPNVDPAIDEKKRRIMGLSDFLTDVARAELESLDSRFSSCSVIYIPLIGFLLSVPRLPGMVEKENFEMEGLDFIFVSEDRLHYRSARTKELDNMLGDLHCDIRGELRPFRDMEMAVMTQLQATVLQRSSCLYKMLSLYAELDCLMSLAQASQDYGYCAPTYTERCTLNLQHARHPLLELCTSVFVANPCVCSDTEGKVKVITGPNSSGKSIYLKQASQDSVQASQVPPHQTHSSMSLWALLCALVGLIVFMALIGSDVPAKEAEIGLIDGIFTRMQSRESVSLGLSTFMIDLNQMAHALNYSTGMSLVLVDEFGKGTNTVDGLSLLAACLNHWLKRTPAQCPLVFLATNFHSVLQLDLLPRSPLLSLLTLETAIDKEELIFLYQLKEGICQSSYAANIATLAGLPPALVQRGLEVSELYRTGKTIQRVDQPSSEELISRQWWDHGKVLIQQLCREYTVNITRDITKSLKDLEIGLVELQALAESTGDRRHVEDLKVKKVLMADLLGTKAQGALIRSRFKGANEMDAPSKYFFGLEKKNGQSRLIHTLHTGNGQYIAHTDEIQWYTTDFYQDLYRSERRDNKELLDTFYQGLPQVSSEDNAALEGPLVLEELQVAPNTMPGGKAPGIDGLPVEFYKFFWKELGEDLLEVLEESCRKRCLPLSSRRAVITLLPKKGDLQDIKNWRPVSLLCTDYKIMSKALANRLRDIVDSLILTDQTYCVPNRSIIDNVSLIQDILDVSRSLAVDLGLITLDQEKAFDRVEHQYLWKTLEAFGLSPSLIAMMKVLYQDVESVLKINGGLSAPFKVQRGIRQGCSLSAWTLFKRGSHGPAVSLYWLLEEPLVGGGHMDIKDSSPGLTHITQSRQFTTLKRLVDTAGPEFEDTRAVAEELGLRSLWRIEDIIQRWTNKLPEDELNLIKEYHDGTETPDRDDPFPELELLPDLNGYEGICENMVEKFLSLDLDDPSTDLQSFLKDELLPTVGEVLYKYRTRAARRQSRANRSWRKSRFVSCADTLTLFDMSGLHGFEGENFYIPMNNRSGLVRDPFVYEQYYLAEPWQFKLLAVYMFFLIIFGFPINAFTLLVTAQHKKLRQPLNYILVNLALAGLIMVIFGFTITISSAVNGYFYFGPTACALEGFMATLGGEVSLWSLVVLAIERYIVVCKPMGSFKFSSTHAIGGIAFTWFMAMTCAGPPLVGWSRYIPEGLQCSCGPDYYTLNPKYNNESYVIYMFLVHFLLPVTVIFFTYGRLVCTVKAAAAAQQESASTQKAEKEVTRMVILMVVGFLVAWVPYASVAAWIFFNKGAAFSAQFMAVPAFFSKTSALFNPVIYVLLNKQFRNCMLTTVFCGKNPLGDEESSSVSTSKTEVSSVSPA</sequence>
<dbReference type="InterPro" id="IPR000276">
    <property type="entry name" value="GPCR_Rhodpsn"/>
</dbReference>
<dbReference type="Proteomes" id="UP001274896">
    <property type="component" value="Unassembled WGS sequence"/>
</dbReference>
<keyword evidence="15 22" id="KW-1015">Disulfide bond</keyword>
<dbReference type="InterPro" id="IPR000732">
    <property type="entry name" value="Rhodopsin"/>
</dbReference>
<name>A0AAE0QSW5_9TELE</name>
<evidence type="ECO:0000256" key="7">
    <source>
        <dbReference type="ARBA" id="ARBA00022741"/>
    </source>
</evidence>
<evidence type="ECO:0000256" key="23">
    <source>
        <dbReference type="PIRSR" id="PIRSR600732-5"/>
    </source>
</evidence>
<feature type="transmembrane region" description="Helical" evidence="25">
    <location>
        <begin position="1613"/>
        <end position="1636"/>
    </location>
</feature>
<comment type="similarity">
    <text evidence="25">Belongs to the G-protein coupled receptor 1 family. Opsin subfamily.</text>
</comment>
<dbReference type="GO" id="GO:0005524">
    <property type="term" value="F:ATP binding"/>
    <property type="evidence" value="ECO:0007669"/>
    <property type="project" value="UniProtKB-KW"/>
</dbReference>
<keyword evidence="20" id="KW-0479">Metal-binding</keyword>
<evidence type="ECO:0000256" key="8">
    <source>
        <dbReference type="ARBA" id="ARBA00022840"/>
    </source>
</evidence>
<keyword evidence="11 24" id="KW-0157">Chromophore</keyword>
<dbReference type="GO" id="GO:0016020">
    <property type="term" value="C:membrane"/>
    <property type="evidence" value="ECO:0007669"/>
    <property type="project" value="UniProtKB-SubCell"/>
</dbReference>
<keyword evidence="19" id="KW-0844">Vision</keyword>
<dbReference type="SUPFAM" id="SSF48334">
    <property type="entry name" value="DNA repair protein MutS, domain III"/>
    <property type="match status" value="1"/>
</dbReference>
<feature type="domain" description="G-protein coupled receptors family 1 profile" evidence="27">
    <location>
        <begin position="1413"/>
        <end position="1665"/>
    </location>
</feature>
<dbReference type="PROSITE" id="PS50262">
    <property type="entry name" value="G_PROTEIN_RECEP_F1_2"/>
    <property type="match status" value="1"/>
</dbReference>
<feature type="transmembrane region" description="Helical" evidence="25">
    <location>
        <begin position="1433"/>
        <end position="1454"/>
    </location>
</feature>
<dbReference type="Pfam" id="PF00001">
    <property type="entry name" value="7tm_1"/>
    <property type="match status" value="1"/>
</dbReference>
<evidence type="ECO:0000256" key="17">
    <source>
        <dbReference type="ARBA" id="ARBA00023180"/>
    </source>
</evidence>
<keyword evidence="29" id="KW-1185">Reference proteome</keyword>
<dbReference type="GO" id="GO:0030983">
    <property type="term" value="F:mismatched DNA binding"/>
    <property type="evidence" value="ECO:0007669"/>
    <property type="project" value="InterPro"/>
</dbReference>
<dbReference type="PROSITE" id="PS00237">
    <property type="entry name" value="G_PROTEIN_RECEP_F1_1"/>
    <property type="match status" value="1"/>
</dbReference>
<dbReference type="CDD" id="cd01650">
    <property type="entry name" value="RT_nLTR_like"/>
    <property type="match status" value="1"/>
</dbReference>
<dbReference type="FunFam" id="1.10.1420.10:FF:000008">
    <property type="entry name" value="MutS homolog 5 (E. coli)"/>
    <property type="match status" value="1"/>
</dbReference>
<evidence type="ECO:0000256" key="9">
    <source>
        <dbReference type="ARBA" id="ARBA00022925"/>
    </source>
</evidence>
<evidence type="ECO:0000256" key="16">
    <source>
        <dbReference type="ARBA" id="ARBA00023170"/>
    </source>
</evidence>
<evidence type="ECO:0000313" key="29">
    <source>
        <dbReference type="Proteomes" id="UP001274896"/>
    </source>
</evidence>
<keyword evidence="23" id="KW-0449">Lipoprotein</keyword>
<organism evidence="28 29">
    <name type="scientific">Hemibagrus guttatus</name>
    <dbReference type="NCBI Taxonomy" id="175788"/>
    <lineage>
        <taxon>Eukaryota</taxon>
        <taxon>Metazoa</taxon>
        <taxon>Chordata</taxon>
        <taxon>Craniata</taxon>
        <taxon>Vertebrata</taxon>
        <taxon>Euteleostomi</taxon>
        <taxon>Actinopterygii</taxon>
        <taxon>Neopterygii</taxon>
        <taxon>Teleostei</taxon>
        <taxon>Ostariophysi</taxon>
        <taxon>Siluriformes</taxon>
        <taxon>Bagridae</taxon>
        <taxon>Hemibagrus</taxon>
    </lineage>
</organism>
<evidence type="ECO:0000256" key="6">
    <source>
        <dbReference type="ARBA" id="ARBA00022692"/>
    </source>
</evidence>
<evidence type="ECO:0000256" key="2">
    <source>
        <dbReference type="ARBA" id="ARBA00006271"/>
    </source>
</evidence>
<dbReference type="InterPro" id="IPR027430">
    <property type="entry name" value="Retinal_BS"/>
</dbReference>
<feature type="transmembrane region" description="Helical" evidence="25">
    <location>
        <begin position="1474"/>
        <end position="1492"/>
    </location>
</feature>
<dbReference type="PRINTS" id="PR00579">
    <property type="entry name" value="RHODOPSIN"/>
</dbReference>
<dbReference type="InterPro" id="IPR007696">
    <property type="entry name" value="DNA_mismatch_repair_MutS_core"/>
</dbReference>
<dbReference type="Gene3D" id="1.20.1070.10">
    <property type="entry name" value="Rhodopsin 7-helix transmembrane proteins"/>
    <property type="match status" value="1"/>
</dbReference>
<feature type="modified residue" description="N6-(retinylidene)lysine" evidence="24">
    <location>
        <position position="1655"/>
    </location>
</feature>
<keyword evidence="16 25" id="KW-0675">Receptor</keyword>
<dbReference type="EMBL" id="JAUCMX010000011">
    <property type="protein sequence ID" value="KAK3531418.1"/>
    <property type="molecule type" value="Genomic_DNA"/>
</dbReference>
<evidence type="ECO:0000256" key="19">
    <source>
        <dbReference type="ARBA" id="ARBA00023305"/>
    </source>
</evidence>
<dbReference type="GO" id="GO:0140664">
    <property type="term" value="F:ATP-dependent DNA damage sensor activity"/>
    <property type="evidence" value="ECO:0007669"/>
    <property type="project" value="InterPro"/>
</dbReference>
<keyword evidence="13" id="KW-0238">DNA-binding</keyword>
<accession>A0AAE0QSW5</accession>
<dbReference type="Pfam" id="PF00488">
    <property type="entry name" value="MutS_V"/>
    <property type="match status" value="1"/>
</dbReference>
<keyword evidence="3 25" id="KW-0600">Photoreceptor protein</keyword>
<evidence type="ECO:0000256" key="15">
    <source>
        <dbReference type="ARBA" id="ARBA00023157"/>
    </source>
</evidence>
<dbReference type="PROSITE" id="PS00238">
    <property type="entry name" value="OPSIN"/>
    <property type="match status" value="1"/>
</dbReference>
<keyword evidence="12 25" id="KW-0297">G-protein coupled receptor</keyword>
<feature type="transmembrane region" description="Helical" evidence="25">
    <location>
        <begin position="1648"/>
        <end position="1668"/>
    </location>
</feature>
<dbReference type="GO" id="GO:0046872">
    <property type="term" value="F:metal ion binding"/>
    <property type="evidence" value="ECO:0007669"/>
    <property type="project" value="UniProtKB-KW"/>
</dbReference>
<dbReference type="InterPro" id="IPR045076">
    <property type="entry name" value="MutS"/>
</dbReference>
<evidence type="ECO:0000256" key="1">
    <source>
        <dbReference type="ARBA" id="ARBA00004141"/>
    </source>
</evidence>
<feature type="transmembrane region" description="Helical" evidence="25">
    <location>
        <begin position="1399"/>
        <end position="1421"/>
    </location>
</feature>
<keyword evidence="20" id="KW-0862">Zinc</keyword>
<evidence type="ECO:0000259" key="27">
    <source>
        <dbReference type="PROSITE" id="PS50262"/>
    </source>
</evidence>
<dbReference type="InterPro" id="IPR000432">
    <property type="entry name" value="DNA_mismatch_repair_MutS_C"/>
</dbReference>
<dbReference type="InterPro" id="IPR001760">
    <property type="entry name" value="Opsin"/>
</dbReference>
<dbReference type="PRINTS" id="PR00238">
    <property type="entry name" value="OPSIN"/>
</dbReference>
<keyword evidence="17" id="KW-0325">Glycoprotein</keyword>
<keyword evidence="7" id="KW-0547">Nucleotide-binding</keyword>
<dbReference type="SUPFAM" id="SSF81321">
    <property type="entry name" value="Family A G protein-coupled receptor-like"/>
    <property type="match status" value="1"/>
</dbReference>
<feature type="transmembrane region" description="Helical" evidence="25">
    <location>
        <begin position="1562"/>
        <end position="1582"/>
    </location>
</feature>
<evidence type="ECO:0000256" key="12">
    <source>
        <dbReference type="ARBA" id="ARBA00023040"/>
    </source>
</evidence>
<dbReference type="GO" id="GO:0004930">
    <property type="term" value="F:G protein-coupled receptor activity"/>
    <property type="evidence" value="ECO:0007669"/>
    <property type="project" value="UniProtKB-KW"/>
</dbReference>
<dbReference type="SMART" id="SM00533">
    <property type="entry name" value="MUTSd"/>
    <property type="match status" value="1"/>
</dbReference>
<comment type="similarity">
    <text evidence="2">Belongs to the DNA mismatch repair MutS family.</text>
</comment>
<dbReference type="InterPro" id="IPR000477">
    <property type="entry name" value="RT_dom"/>
</dbReference>
<feature type="site" description="Plays an important role in the conformation switch to the active conformation" evidence="21">
    <location>
        <position position="1472"/>
    </location>
</feature>
<evidence type="ECO:0000256" key="25">
    <source>
        <dbReference type="RuleBase" id="RU004951"/>
    </source>
</evidence>
<dbReference type="InterPro" id="IPR027417">
    <property type="entry name" value="P-loop_NTPase"/>
</dbReference>
<evidence type="ECO:0000256" key="10">
    <source>
        <dbReference type="ARBA" id="ARBA00022989"/>
    </source>
</evidence>
<dbReference type="Pfam" id="PF00078">
    <property type="entry name" value="RVT_1"/>
    <property type="match status" value="1"/>
</dbReference>
<keyword evidence="18 25" id="KW-0807">Transducer</keyword>
<keyword evidence="5 25" id="KW-0716">Sensory transduction</keyword>
<feature type="non-terminal residue" evidence="28">
    <location>
        <position position="1708"/>
    </location>
</feature>
<evidence type="ECO:0000256" key="3">
    <source>
        <dbReference type="ARBA" id="ARBA00022543"/>
    </source>
</evidence>
<dbReference type="InterPro" id="IPR036187">
    <property type="entry name" value="DNA_mismatch_repair_MutS_sf"/>
</dbReference>
<dbReference type="FunFam" id="1.20.1070.10:FF:000018">
    <property type="entry name" value="Rhodopsin"/>
    <property type="match status" value="1"/>
</dbReference>
<evidence type="ECO:0000256" key="21">
    <source>
        <dbReference type="PIRSR" id="PIRSR600732-2"/>
    </source>
</evidence>
<keyword evidence="8" id="KW-0067">ATP-binding</keyword>
<dbReference type="InterPro" id="IPR017452">
    <property type="entry name" value="GPCR_Rhodpsn_7TM"/>
</dbReference>
<dbReference type="GO" id="GO:0005634">
    <property type="term" value="C:nucleus"/>
    <property type="evidence" value="ECO:0007669"/>
    <property type="project" value="TreeGrafter"/>
</dbReference>
<evidence type="ECO:0000256" key="22">
    <source>
        <dbReference type="PIRSR" id="PIRSR600732-3"/>
    </source>
</evidence>
<dbReference type="Pfam" id="PF05192">
    <property type="entry name" value="MutS_III"/>
    <property type="match status" value="1"/>
</dbReference>
<evidence type="ECO:0000313" key="28">
    <source>
        <dbReference type="EMBL" id="KAK3531418.1"/>
    </source>
</evidence>
<dbReference type="PRINTS" id="PR00237">
    <property type="entry name" value="GPCRRHODOPSN"/>
</dbReference>
<evidence type="ECO:0000256" key="14">
    <source>
        <dbReference type="ARBA" id="ARBA00023136"/>
    </source>
</evidence>
<dbReference type="Pfam" id="PF10413">
    <property type="entry name" value="Rhodopsin_N"/>
    <property type="match status" value="1"/>
</dbReference>
<gene>
    <name evidence="28" type="ORF">QTP70_019247</name>
</gene>
<keyword evidence="4" id="KW-0597">Phosphoprotein</keyword>